<accession>A0AA87K2Z9</accession>
<evidence type="ECO:0000259" key="2">
    <source>
        <dbReference type="Pfam" id="PF04892"/>
    </source>
</evidence>
<dbReference type="InterPro" id="IPR006976">
    <property type="entry name" value="VanZ-like"/>
</dbReference>
<dbReference type="PANTHER" id="PTHR36834:SF2">
    <property type="entry name" value="MEMBRANE PROTEIN"/>
    <property type="match status" value="1"/>
</dbReference>
<sequence length="162" mass="18710">MQTKKMSMFLFFAYLLLLTWMIVFKMDLSIVYGRYGYASINLIPFAGTAVYDGVLDFPEILFNIVSFIPFGIYMEMLFRKASWTLNLFVIMLVSLAFEIIQYFLLLGVADITDLLANGFGGAIGINIMYVLTSIWHEKAYARMNVFCLLFTLFVMLTTYFFV</sequence>
<feature type="domain" description="VanZ-like" evidence="2">
    <location>
        <begin position="11"/>
        <end position="131"/>
    </location>
</feature>
<feature type="transmembrane region" description="Helical" evidence="1">
    <location>
        <begin position="114"/>
        <end position="131"/>
    </location>
</feature>
<organism evidence="3 4">
    <name type="scientific">Streptococcus suis R61</name>
    <dbReference type="NCBI Taxonomy" id="996306"/>
    <lineage>
        <taxon>Bacteria</taxon>
        <taxon>Bacillati</taxon>
        <taxon>Bacillota</taxon>
        <taxon>Bacilli</taxon>
        <taxon>Lactobacillales</taxon>
        <taxon>Streptococcaceae</taxon>
        <taxon>Streptococcus</taxon>
    </lineage>
</organism>
<keyword evidence="1" id="KW-0812">Transmembrane</keyword>
<dbReference type="EMBL" id="AEYY01000044">
    <property type="protein sequence ID" value="EHC01889.1"/>
    <property type="molecule type" value="Genomic_DNA"/>
</dbReference>
<evidence type="ECO:0000313" key="3">
    <source>
        <dbReference type="EMBL" id="EHC01889.1"/>
    </source>
</evidence>
<evidence type="ECO:0000256" key="1">
    <source>
        <dbReference type="SAM" id="Phobius"/>
    </source>
</evidence>
<keyword evidence="1" id="KW-1133">Transmembrane helix</keyword>
<dbReference type="Pfam" id="PF04892">
    <property type="entry name" value="VanZ"/>
    <property type="match status" value="1"/>
</dbReference>
<feature type="transmembrane region" description="Helical" evidence="1">
    <location>
        <begin position="143"/>
        <end position="161"/>
    </location>
</feature>
<dbReference type="Proteomes" id="UP000004014">
    <property type="component" value="Unassembled WGS sequence"/>
</dbReference>
<feature type="transmembrane region" description="Helical" evidence="1">
    <location>
        <begin position="6"/>
        <end position="23"/>
    </location>
</feature>
<evidence type="ECO:0000313" key="4">
    <source>
        <dbReference type="Proteomes" id="UP000004014"/>
    </source>
</evidence>
<dbReference type="AlphaFoldDB" id="A0AA87K2Z9"/>
<proteinExistence type="predicted"/>
<keyword evidence="1" id="KW-0472">Membrane</keyword>
<dbReference type="InterPro" id="IPR053150">
    <property type="entry name" value="Teicoplanin_resist-assoc"/>
</dbReference>
<reference evidence="3 4" key="1">
    <citation type="submission" date="2011-03" db="EMBL/GenBank/DDBJ databases">
        <title>Deep-sequencing identification of multiple resistance mechanism for the high antibiotic-resistance strain Streptococcus suis R61.</title>
        <authorList>
            <person name="Hu P."/>
            <person name="Yang M."/>
            <person name="Jin M."/>
            <person name="Xiao J."/>
        </authorList>
    </citation>
    <scope>NUCLEOTIDE SEQUENCE [LARGE SCALE GENOMIC DNA]</scope>
    <source>
        <strain evidence="3 4">R61</strain>
    </source>
</reference>
<dbReference type="RefSeq" id="WP_004298734.1">
    <property type="nucleotide sequence ID" value="NZ_AEYY01000044.1"/>
</dbReference>
<feature type="transmembrane region" description="Helical" evidence="1">
    <location>
        <begin position="60"/>
        <end position="78"/>
    </location>
</feature>
<dbReference type="PANTHER" id="PTHR36834">
    <property type="entry name" value="MEMBRANE PROTEIN-RELATED"/>
    <property type="match status" value="1"/>
</dbReference>
<name>A0AA87K2Z9_STRSU</name>
<protein>
    <submittedName>
        <fullName evidence="3">Glycopeptide antibiotics resistance protein</fullName>
    </submittedName>
</protein>
<feature type="transmembrane region" description="Helical" evidence="1">
    <location>
        <begin position="85"/>
        <end position="108"/>
    </location>
</feature>
<gene>
    <name evidence="3" type="ORF">SSUR61_2078</name>
</gene>
<comment type="caution">
    <text evidence="3">The sequence shown here is derived from an EMBL/GenBank/DDBJ whole genome shotgun (WGS) entry which is preliminary data.</text>
</comment>